<dbReference type="PATRIC" id="fig|946077.3.peg.1534"/>
<organism evidence="1 2">
    <name type="scientific">Imtechella halotolerans K1</name>
    <dbReference type="NCBI Taxonomy" id="946077"/>
    <lineage>
        <taxon>Bacteria</taxon>
        <taxon>Pseudomonadati</taxon>
        <taxon>Bacteroidota</taxon>
        <taxon>Flavobacteriia</taxon>
        <taxon>Flavobacteriales</taxon>
        <taxon>Flavobacteriaceae</taxon>
        <taxon>Imtechella</taxon>
    </lineage>
</organism>
<dbReference type="AlphaFoldDB" id="I0WF85"/>
<dbReference type="eggNOG" id="ENOG50311YD">
    <property type="taxonomic scope" value="Bacteria"/>
</dbReference>
<keyword evidence="2" id="KW-1185">Reference proteome</keyword>
<evidence type="ECO:0000313" key="2">
    <source>
        <dbReference type="Proteomes" id="UP000005938"/>
    </source>
</evidence>
<evidence type="ECO:0000313" key="1">
    <source>
        <dbReference type="EMBL" id="EID75051.1"/>
    </source>
</evidence>
<dbReference type="InterPro" id="IPR011051">
    <property type="entry name" value="RmlC_Cupin_sf"/>
</dbReference>
<sequence length="241" mass="27553">MMATVTSFALMDSLFAFNGIASKIKPLTDHWSIQLNEFCSDLRTDSITVVQWQEKIEELYAQIELEEILKFIQFEQLIKGFQYPDLGVATRKVTFPKLIGLPANTIYVKKIFGMKKDRAIIPHGHSNMASAHLILKGEMHLRHYEKIAQDEQHLLIKPSIDKIAKLGESSSISDEKDNIHWFIANSPTAFTFDVIMLDLNNKLYDIHNLDIYAAEDVKNGMLRVPMLDVGTALEKYGKHHH</sequence>
<dbReference type="Proteomes" id="UP000005938">
    <property type="component" value="Unassembled WGS sequence"/>
</dbReference>
<dbReference type="EMBL" id="AJJU01000008">
    <property type="protein sequence ID" value="EID75051.1"/>
    <property type="molecule type" value="Genomic_DNA"/>
</dbReference>
<name>I0WF85_9FLAO</name>
<dbReference type="SUPFAM" id="SSF51182">
    <property type="entry name" value="RmlC-like cupins"/>
    <property type="match status" value="1"/>
</dbReference>
<accession>I0WF85</accession>
<protein>
    <submittedName>
        <fullName evidence="1">Uncharacterized protein</fullName>
    </submittedName>
</protein>
<proteinExistence type="predicted"/>
<reference evidence="1 2" key="1">
    <citation type="journal article" date="2012" name="J. Bacteriol.">
        <title>Genome Sequence of the Halotolerant Bacterium Imtechella halotolerans K1T.</title>
        <authorList>
            <person name="Kumar S."/>
            <person name="Vikram S."/>
            <person name="Subramanian S."/>
            <person name="Raghava G.P."/>
            <person name="Pinnaka A.K."/>
        </authorList>
    </citation>
    <scope>NUCLEOTIDE SEQUENCE [LARGE SCALE GENOMIC DNA]</scope>
    <source>
        <strain evidence="1 2">K1</strain>
    </source>
</reference>
<comment type="caution">
    <text evidence="1">The sequence shown here is derived from an EMBL/GenBank/DDBJ whole genome shotgun (WGS) entry which is preliminary data.</text>
</comment>
<gene>
    <name evidence="1" type="ORF">W5A_07592</name>
</gene>